<dbReference type="STRING" id="1121001.SAMN02745857_01769"/>
<dbReference type="RefSeq" id="WP_084090432.1">
    <property type="nucleotide sequence ID" value="NZ_FWXD01000009.1"/>
</dbReference>
<organism evidence="1 2">
    <name type="scientific">Andreprevotia lacus DSM 23236</name>
    <dbReference type="NCBI Taxonomy" id="1121001"/>
    <lineage>
        <taxon>Bacteria</taxon>
        <taxon>Pseudomonadati</taxon>
        <taxon>Pseudomonadota</taxon>
        <taxon>Betaproteobacteria</taxon>
        <taxon>Neisseriales</taxon>
        <taxon>Chitinibacteraceae</taxon>
        <taxon>Andreprevotia</taxon>
    </lineage>
</organism>
<evidence type="ECO:0000313" key="1">
    <source>
        <dbReference type="EMBL" id="SMC24171.1"/>
    </source>
</evidence>
<reference evidence="1 2" key="1">
    <citation type="submission" date="2017-04" db="EMBL/GenBank/DDBJ databases">
        <authorList>
            <person name="Afonso C.L."/>
            <person name="Miller P.J."/>
            <person name="Scott M.A."/>
            <person name="Spackman E."/>
            <person name="Goraichik I."/>
            <person name="Dimitrov K.M."/>
            <person name="Suarez D.L."/>
            <person name="Swayne D.E."/>
        </authorList>
    </citation>
    <scope>NUCLEOTIDE SEQUENCE [LARGE SCALE GENOMIC DNA]</scope>
    <source>
        <strain evidence="1 2">DSM 23236</strain>
    </source>
</reference>
<keyword evidence="2" id="KW-1185">Reference proteome</keyword>
<accession>A0A1W1XKU6</accession>
<proteinExistence type="predicted"/>
<dbReference type="InterPro" id="IPR036779">
    <property type="entry name" value="LysM_dom_sf"/>
</dbReference>
<gene>
    <name evidence="1" type="ORF">SAMN02745857_01769</name>
</gene>
<evidence type="ECO:0000313" key="2">
    <source>
        <dbReference type="Proteomes" id="UP000192761"/>
    </source>
</evidence>
<name>A0A1W1XKU6_9NEIS</name>
<sequence>MQVYAKQGDTLDMICQRYFGRTAGITEQVLAANRGVAELGAVLPLGQVIQLPDQAPQAQRAVIQLWD</sequence>
<dbReference type="InterPro" id="IPR008861">
    <property type="entry name" value="GpX-like"/>
</dbReference>
<dbReference type="Proteomes" id="UP000192761">
    <property type="component" value="Unassembled WGS sequence"/>
</dbReference>
<dbReference type="Gene3D" id="3.10.350.10">
    <property type="entry name" value="LysM domain"/>
    <property type="match status" value="1"/>
</dbReference>
<protein>
    <submittedName>
        <fullName evidence="1">p2-like prophage tail protein X</fullName>
    </submittedName>
</protein>
<dbReference type="Pfam" id="PF05489">
    <property type="entry name" value="Phage_tail_X"/>
    <property type="match status" value="1"/>
</dbReference>
<dbReference type="InterPro" id="IPR018392">
    <property type="entry name" value="LysM"/>
</dbReference>
<dbReference type="AlphaFoldDB" id="A0A1W1XKU6"/>
<dbReference type="EMBL" id="FWXD01000009">
    <property type="protein sequence ID" value="SMC24171.1"/>
    <property type="molecule type" value="Genomic_DNA"/>
</dbReference>
<dbReference type="CDD" id="cd00118">
    <property type="entry name" value="LysM"/>
    <property type="match status" value="1"/>
</dbReference>
<dbReference type="OrthoDB" id="8759063at2"/>